<gene>
    <name evidence="3" type="primary">LOC107106730</name>
</gene>
<dbReference type="GeneID" id="107106730"/>
<evidence type="ECO:0000313" key="2">
    <source>
        <dbReference type="Proteomes" id="UP000694871"/>
    </source>
</evidence>
<accession>A0ABM1JLR2</accession>
<organism evidence="2 3">
    <name type="scientific">Gekko japonicus</name>
    <name type="common">Schlegel's Japanese gecko</name>
    <dbReference type="NCBI Taxonomy" id="146911"/>
    <lineage>
        <taxon>Eukaryota</taxon>
        <taxon>Metazoa</taxon>
        <taxon>Chordata</taxon>
        <taxon>Craniata</taxon>
        <taxon>Vertebrata</taxon>
        <taxon>Euteleostomi</taxon>
        <taxon>Lepidosauria</taxon>
        <taxon>Squamata</taxon>
        <taxon>Bifurcata</taxon>
        <taxon>Gekkota</taxon>
        <taxon>Gekkonidae</taxon>
        <taxon>Gekkoninae</taxon>
        <taxon>Gekko</taxon>
    </lineage>
</organism>
<dbReference type="InterPro" id="IPR002119">
    <property type="entry name" value="Histone_H2A"/>
</dbReference>
<comment type="subunit">
    <text evidence="1">The nucleosome is a histone octamer containing two molecules each of H2A, H2B, H3 and H4 assembled in one H3-H4 heterotetramer and two H2A-H2B heterodimers. The octamer wraps approximately 147 bp of DNA.</text>
</comment>
<keyword evidence="2" id="KW-1185">Reference proteome</keyword>
<dbReference type="Gene3D" id="1.10.20.10">
    <property type="entry name" value="Histone, subunit A"/>
    <property type="match status" value="1"/>
</dbReference>
<dbReference type="SUPFAM" id="SSF47113">
    <property type="entry name" value="Histone-fold"/>
    <property type="match status" value="1"/>
</dbReference>
<sequence length="85" mass="9667">MFHWGKQARKATVKETCSRARLQFPVGCVHCLLRKGNYAERVEAGRSIYLAGNAARNSKESLIISCHLHLIIHNNKDFCLIILFV</sequence>
<dbReference type="Proteomes" id="UP000694871">
    <property type="component" value="Unplaced"/>
</dbReference>
<name>A0ABM1JLR2_GEKJA</name>
<keyword evidence="1" id="KW-0539">Nucleus</keyword>
<dbReference type="InterPro" id="IPR009072">
    <property type="entry name" value="Histone-fold"/>
</dbReference>
<comment type="similarity">
    <text evidence="1">Belongs to the histone H2A family.</text>
</comment>
<comment type="subcellular location">
    <subcellularLocation>
        <location evidence="1">Nucleus</location>
    </subcellularLocation>
</comment>
<dbReference type="PANTHER" id="PTHR23430">
    <property type="entry name" value="HISTONE H2A"/>
    <property type="match status" value="1"/>
</dbReference>
<dbReference type="SMART" id="SM00414">
    <property type="entry name" value="H2A"/>
    <property type="match status" value="1"/>
</dbReference>
<evidence type="ECO:0000313" key="3">
    <source>
        <dbReference type="RefSeq" id="XP_015262399.1"/>
    </source>
</evidence>
<keyword evidence="1" id="KW-0544">Nucleosome core</keyword>
<dbReference type="PRINTS" id="PR00620">
    <property type="entry name" value="HISTONEH2A"/>
</dbReference>
<keyword evidence="1" id="KW-0158">Chromosome</keyword>
<dbReference type="RefSeq" id="XP_015262399.1">
    <property type="nucleotide sequence ID" value="XM_015406913.1"/>
</dbReference>
<evidence type="ECO:0000256" key="1">
    <source>
        <dbReference type="RuleBase" id="RU003767"/>
    </source>
</evidence>
<reference evidence="3" key="1">
    <citation type="submission" date="2025-08" db="UniProtKB">
        <authorList>
            <consortium name="RefSeq"/>
        </authorList>
    </citation>
    <scope>IDENTIFICATION</scope>
</reference>
<protein>
    <recommendedName>
        <fullName evidence="1">Histone H2A</fullName>
    </recommendedName>
</protein>
<proteinExistence type="inferred from homology"/>
<keyword evidence="1" id="KW-0238">DNA-binding</keyword>